<dbReference type="GO" id="GO:0043041">
    <property type="term" value="P:amino acid activation for nonribosomal peptide biosynthetic process"/>
    <property type="evidence" value="ECO:0007669"/>
    <property type="project" value="TreeGrafter"/>
</dbReference>
<dbReference type="OrthoDB" id="5872640at2759"/>
<evidence type="ECO:0000313" key="2">
    <source>
        <dbReference type="Proteomes" id="UP000054047"/>
    </source>
</evidence>
<dbReference type="InterPro" id="IPR052091">
    <property type="entry name" value="Beta-ala_Activ/Resist"/>
</dbReference>
<dbReference type="Gene3D" id="2.30.38.10">
    <property type="entry name" value="Luciferase, Domain 3"/>
    <property type="match status" value="1"/>
</dbReference>
<sequence>MELYLTGGTRRCCIDGTWSGEFTATGDVVEVVDGELTIVGRKDDQVKINGVRCNLSSLTELVHSIKEVFFAYFTVYKDKFLVLFVMSETAIEDSLRNVVPSSFFPSKLIYLDRVPLTMNGWFPRTTVLDYDCTIITDTGMFSGKVNRAHLIAMLEEECSMQMKSWASILAFLGKFGINSLSDLKSHSFTDYEVENANLRNLAIDVTIIPISQPNVKWACDLEKCIDGDPVLTTLRSTVVSKPHLEIVENTLWLVDMMEAYTFCWHLQVQLNGVLHVAM</sequence>
<name>A0A0C2GSC4_9BILA</name>
<evidence type="ECO:0000313" key="1">
    <source>
        <dbReference type="EMBL" id="KIH59946.1"/>
    </source>
</evidence>
<reference evidence="1 2" key="1">
    <citation type="submission" date="2013-12" db="EMBL/GenBank/DDBJ databases">
        <title>Draft genome of the parsitic nematode Ancylostoma duodenale.</title>
        <authorList>
            <person name="Mitreva M."/>
        </authorList>
    </citation>
    <scope>NUCLEOTIDE SEQUENCE [LARGE SCALE GENOMIC DNA]</scope>
    <source>
        <strain evidence="1 2">Zhejiang</strain>
    </source>
</reference>
<dbReference type="EMBL" id="KN731456">
    <property type="protein sequence ID" value="KIH59946.1"/>
    <property type="molecule type" value="Genomic_DNA"/>
</dbReference>
<dbReference type="Gene3D" id="3.30.300.30">
    <property type="match status" value="1"/>
</dbReference>
<dbReference type="SUPFAM" id="SSF56801">
    <property type="entry name" value="Acetyl-CoA synthetase-like"/>
    <property type="match status" value="1"/>
</dbReference>
<dbReference type="PANTHER" id="PTHR44394">
    <property type="entry name" value="BETA-ALANINE-ACTIVATING ENZYME"/>
    <property type="match status" value="1"/>
</dbReference>
<gene>
    <name evidence="1" type="ORF">ANCDUO_09810</name>
</gene>
<dbReference type="Proteomes" id="UP000054047">
    <property type="component" value="Unassembled WGS sequence"/>
</dbReference>
<proteinExistence type="predicted"/>
<accession>A0A0C2GSC4</accession>
<dbReference type="InterPro" id="IPR045851">
    <property type="entry name" value="AMP-bd_C_sf"/>
</dbReference>
<protein>
    <submittedName>
        <fullName evidence="1">Uncharacterized protein</fullName>
    </submittedName>
</protein>
<organism evidence="1 2">
    <name type="scientific">Ancylostoma duodenale</name>
    <dbReference type="NCBI Taxonomy" id="51022"/>
    <lineage>
        <taxon>Eukaryota</taxon>
        <taxon>Metazoa</taxon>
        <taxon>Ecdysozoa</taxon>
        <taxon>Nematoda</taxon>
        <taxon>Chromadorea</taxon>
        <taxon>Rhabditida</taxon>
        <taxon>Rhabditina</taxon>
        <taxon>Rhabditomorpha</taxon>
        <taxon>Strongyloidea</taxon>
        <taxon>Ancylostomatidae</taxon>
        <taxon>Ancylostomatinae</taxon>
        <taxon>Ancylostoma</taxon>
    </lineage>
</organism>
<keyword evidence="2" id="KW-1185">Reference proteome</keyword>
<dbReference type="AlphaFoldDB" id="A0A0C2GSC4"/>
<dbReference type="PANTHER" id="PTHR44394:SF1">
    <property type="entry name" value="BETA-ALANINE-ACTIVATING ENZYME"/>
    <property type="match status" value="1"/>
</dbReference>